<dbReference type="PANTHER" id="PTHR45339">
    <property type="entry name" value="HYBRID SIGNAL TRANSDUCTION HISTIDINE KINASE J"/>
    <property type="match status" value="1"/>
</dbReference>
<dbReference type="SUPFAM" id="SSF52172">
    <property type="entry name" value="CheY-like"/>
    <property type="match status" value="1"/>
</dbReference>
<evidence type="ECO:0000256" key="2">
    <source>
        <dbReference type="ARBA" id="ARBA00023012"/>
    </source>
</evidence>
<organism evidence="3 4">
    <name type="scientific">Volvox africanus</name>
    <dbReference type="NCBI Taxonomy" id="51714"/>
    <lineage>
        <taxon>Eukaryota</taxon>
        <taxon>Viridiplantae</taxon>
        <taxon>Chlorophyta</taxon>
        <taxon>core chlorophytes</taxon>
        <taxon>Chlorophyceae</taxon>
        <taxon>CS clade</taxon>
        <taxon>Chlamydomonadales</taxon>
        <taxon>Volvocaceae</taxon>
        <taxon>Volvox</taxon>
    </lineage>
</organism>
<evidence type="ECO:0000256" key="1">
    <source>
        <dbReference type="ARBA" id="ARBA00022553"/>
    </source>
</evidence>
<dbReference type="EMBL" id="BNCO01000010">
    <property type="protein sequence ID" value="GIL51156.1"/>
    <property type="molecule type" value="Genomic_DNA"/>
</dbReference>
<name>A0A8J4EYY8_9CHLO</name>
<evidence type="ECO:0000313" key="4">
    <source>
        <dbReference type="Proteomes" id="UP000747399"/>
    </source>
</evidence>
<dbReference type="GO" id="GO:0000160">
    <property type="term" value="P:phosphorelay signal transduction system"/>
    <property type="evidence" value="ECO:0007669"/>
    <property type="project" value="UniProtKB-KW"/>
</dbReference>
<proteinExistence type="predicted"/>
<dbReference type="InterPro" id="IPR011006">
    <property type="entry name" value="CheY-like_superfamily"/>
</dbReference>
<reference evidence="3" key="1">
    <citation type="journal article" date="2021" name="Proc. Natl. Acad. Sci. U.S.A.">
        <title>Three genomes in the algal genus Volvox reveal the fate of a haploid sex-determining region after a transition to homothallism.</title>
        <authorList>
            <person name="Yamamoto K."/>
            <person name="Hamaji T."/>
            <person name="Kawai-Toyooka H."/>
            <person name="Matsuzaki R."/>
            <person name="Takahashi F."/>
            <person name="Nishimura Y."/>
            <person name="Kawachi M."/>
            <person name="Noguchi H."/>
            <person name="Minakuchi Y."/>
            <person name="Umen J.G."/>
            <person name="Toyoda A."/>
            <person name="Nozaki H."/>
        </authorList>
    </citation>
    <scope>NUCLEOTIDE SEQUENCE</scope>
    <source>
        <strain evidence="3">NIES-3780</strain>
    </source>
</reference>
<protein>
    <recommendedName>
        <fullName evidence="5">Response regulatory domain-containing protein</fullName>
    </recommendedName>
</protein>
<keyword evidence="2" id="KW-0902">Two-component regulatory system</keyword>
<comment type="caution">
    <text evidence="3">The sequence shown here is derived from an EMBL/GenBank/DDBJ whole genome shotgun (WGS) entry which is preliminary data.</text>
</comment>
<keyword evidence="1" id="KW-0597">Phosphoprotein</keyword>
<dbReference type="Proteomes" id="UP000747399">
    <property type="component" value="Unassembled WGS sequence"/>
</dbReference>
<sequence length="119" mass="13434">MQQQLRILIAEDNKVNQKVVLKVLQRILVGCQPPDVVENGLQVLQALQKKTYDLILMVSRGFASEDVLMFMLRPSEANRASPMPVWVAFVYCSGADALRVPVKLYHVARLGSRRDPEVD</sequence>
<evidence type="ECO:0000313" key="3">
    <source>
        <dbReference type="EMBL" id="GIL51156.1"/>
    </source>
</evidence>
<accession>A0A8J4EYY8</accession>
<dbReference type="PANTHER" id="PTHR45339:SF1">
    <property type="entry name" value="HYBRID SIGNAL TRANSDUCTION HISTIDINE KINASE J"/>
    <property type="match status" value="1"/>
</dbReference>
<gene>
    <name evidence="3" type="ORF">Vafri_7226</name>
</gene>
<dbReference type="AlphaFoldDB" id="A0A8J4EYY8"/>
<dbReference type="Gene3D" id="3.40.50.2300">
    <property type="match status" value="1"/>
</dbReference>
<keyword evidence="4" id="KW-1185">Reference proteome</keyword>
<evidence type="ECO:0008006" key="5">
    <source>
        <dbReference type="Google" id="ProtNLM"/>
    </source>
</evidence>